<feature type="non-terminal residue" evidence="2">
    <location>
        <position position="1"/>
    </location>
</feature>
<dbReference type="AlphaFoldDB" id="A0A1B6FNY3"/>
<dbReference type="InterPro" id="IPR013103">
    <property type="entry name" value="RVT_2"/>
</dbReference>
<gene>
    <name evidence="2" type="ORF">g.383</name>
</gene>
<dbReference type="Pfam" id="PF07727">
    <property type="entry name" value="RVT_2"/>
    <property type="match status" value="1"/>
</dbReference>
<organism evidence="2">
    <name type="scientific">Cuerna arida</name>
    <dbReference type="NCBI Taxonomy" id="1464854"/>
    <lineage>
        <taxon>Eukaryota</taxon>
        <taxon>Metazoa</taxon>
        <taxon>Ecdysozoa</taxon>
        <taxon>Arthropoda</taxon>
        <taxon>Hexapoda</taxon>
        <taxon>Insecta</taxon>
        <taxon>Pterygota</taxon>
        <taxon>Neoptera</taxon>
        <taxon>Paraneoptera</taxon>
        <taxon>Hemiptera</taxon>
        <taxon>Auchenorrhyncha</taxon>
        <taxon>Membracoidea</taxon>
        <taxon>Cicadellidae</taxon>
        <taxon>Cicadellinae</taxon>
        <taxon>Proconiini</taxon>
        <taxon>Cuerna</taxon>
    </lineage>
</organism>
<dbReference type="GO" id="GO:0071897">
    <property type="term" value="P:DNA biosynthetic process"/>
    <property type="evidence" value="ECO:0007669"/>
    <property type="project" value="UniProtKB-ARBA"/>
</dbReference>
<proteinExistence type="predicted"/>
<name>A0A1B6FNY3_9HEMI</name>
<dbReference type="SUPFAM" id="SSF56672">
    <property type="entry name" value="DNA/RNA polymerases"/>
    <property type="match status" value="1"/>
</dbReference>
<sequence length="435" mass="49954">VIRGCEQKKGNLDFQDTFSPVVESASLRMLFSLAAQENLHIQTFDVKTAFLYGEIEQDIYMKIPEGFDEKGKICKLKKALYGLKQAPSQWNKRLTSFLKSEGLIQLKTDQCLFKDTKNELYLAIHVDDGILMGKNPRQMKNLLENLRENFEMTSNENPSMYIGMEITRKKEGIYISQTNFADQILKNFNMVDCKPVTTPIQEQTIEVESGKTNFPYREAIGSLLYLTNKTRPDMTYAVNYESRFMENPEKKDIQNVKRTLRYLKGTKEKGIFFSAIKCKDINIQAYCDSDYAGDVNDRKSTSGYILLFGKSPIVWCSKKQPIIALSTAEAEYISAAECCKEIKYVKTLIAELTGKPVNTTLHVDNQSAIKLIKSGQMNRKSKHIDVRFHYVSEQFQEKLFDLKYCCSENQLADVFTKPLSTTKFEKFSNELLKNV</sequence>
<dbReference type="InterPro" id="IPR043502">
    <property type="entry name" value="DNA/RNA_pol_sf"/>
</dbReference>
<accession>A0A1B6FNY3</accession>
<evidence type="ECO:0000259" key="1">
    <source>
        <dbReference type="Pfam" id="PF07727"/>
    </source>
</evidence>
<dbReference type="CDD" id="cd09272">
    <property type="entry name" value="RNase_HI_RT_Ty1"/>
    <property type="match status" value="1"/>
</dbReference>
<feature type="domain" description="Reverse transcriptase Ty1/copia-type" evidence="1">
    <location>
        <begin position="1"/>
        <end position="201"/>
    </location>
</feature>
<evidence type="ECO:0000313" key="2">
    <source>
        <dbReference type="EMBL" id="JAS51926.1"/>
    </source>
</evidence>
<dbReference type="PANTHER" id="PTHR11439">
    <property type="entry name" value="GAG-POL-RELATED RETROTRANSPOSON"/>
    <property type="match status" value="1"/>
</dbReference>
<dbReference type="PANTHER" id="PTHR11439:SF483">
    <property type="entry name" value="PEPTIDE SYNTHASE GLIP-LIKE, PUTATIVE (AFU_ORTHOLOGUE AFUA_3G12920)-RELATED"/>
    <property type="match status" value="1"/>
</dbReference>
<reference evidence="2" key="1">
    <citation type="submission" date="2015-11" db="EMBL/GenBank/DDBJ databases">
        <title>De novo transcriptome assembly of four potential Pierce s Disease insect vectors from Arizona vineyards.</title>
        <authorList>
            <person name="Tassone E.E."/>
        </authorList>
    </citation>
    <scope>NUCLEOTIDE SEQUENCE</scope>
</reference>
<protein>
    <recommendedName>
        <fullName evidence="1">Reverse transcriptase Ty1/copia-type domain-containing protein</fullName>
    </recommendedName>
</protein>
<dbReference type="EMBL" id="GECZ01017843">
    <property type="protein sequence ID" value="JAS51926.1"/>
    <property type="molecule type" value="Transcribed_RNA"/>
</dbReference>